<dbReference type="RefSeq" id="XP_003172970.1">
    <property type="nucleotide sequence ID" value="XM_003172922.1"/>
</dbReference>
<evidence type="ECO:0000313" key="3">
    <source>
        <dbReference type="Proteomes" id="UP000002669"/>
    </source>
</evidence>
<protein>
    <recommendedName>
        <fullName evidence="4">LYR family protein</fullName>
    </recommendedName>
</protein>
<name>E4UWL6_ARTGP</name>
<dbReference type="eggNOG" id="ENOG502S36A">
    <property type="taxonomic scope" value="Eukaryota"/>
</dbReference>
<feature type="compositionally biased region" description="Acidic residues" evidence="1">
    <location>
        <begin position="343"/>
        <end position="363"/>
    </location>
</feature>
<reference evidence="3" key="1">
    <citation type="journal article" date="2012" name="MBio">
        <title>Comparative genome analysis of Trichophyton rubrum and related dermatophytes reveals candidate genes involved in infection.</title>
        <authorList>
            <person name="Martinez D.A."/>
            <person name="Oliver B.G."/>
            <person name="Graeser Y."/>
            <person name="Goldberg J.M."/>
            <person name="Li W."/>
            <person name="Martinez-Rossi N.M."/>
            <person name="Monod M."/>
            <person name="Shelest E."/>
            <person name="Barton R.C."/>
            <person name="Birch E."/>
            <person name="Brakhage A.A."/>
            <person name="Chen Z."/>
            <person name="Gurr S.J."/>
            <person name="Heiman D."/>
            <person name="Heitman J."/>
            <person name="Kosti I."/>
            <person name="Rossi A."/>
            <person name="Saif S."/>
            <person name="Samalova M."/>
            <person name="Saunders C.W."/>
            <person name="Shea T."/>
            <person name="Summerbell R.C."/>
            <person name="Xu J."/>
            <person name="Young S."/>
            <person name="Zeng Q."/>
            <person name="Birren B.W."/>
            <person name="Cuomo C.A."/>
            <person name="White T.C."/>
        </authorList>
    </citation>
    <scope>NUCLEOTIDE SEQUENCE [LARGE SCALE GENOMIC DNA]</scope>
    <source>
        <strain evidence="3">ATCC MYA-4604 / CBS 118893</strain>
    </source>
</reference>
<feature type="region of interest" description="Disordered" evidence="1">
    <location>
        <begin position="71"/>
        <end position="100"/>
    </location>
</feature>
<feature type="compositionally biased region" description="Basic residues" evidence="1">
    <location>
        <begin position="285"/>
        <end position="302"/>
    </location>
</feature>
<dbReference type="OMA" id="PMPRDSQ"/>
<gene>
    <name evidence="2" type="ORF">MGYG_09090</name>
</gene>
<proteinExistence type="predicted"/>
<keyword evidence="3" id="KW-1185">Reference proteome</keyword>
<dbReference type="EMBL" id="DS989825">
    <property type="protein sequence ID" value="EFR02559.1"/>
    <property type="molecule type" value="Genomic_DNA"/>
</dbReference>
<accession>E4UWL6</accession>
<feature type="compositionally biased region" description="Low complexity" evidence="1">
    <location>
        <begin position="559"/>
        <end position="579"/>
    </location>
</feature>
<feature type="region of interest" description="Disordered" evidence="1">
    <location>
        <begin position="20"/>
        <end position="55"/>
    </location>
</feature>
<feature type="compositionally biased region" description="Polar residues" evidence="1">
    <location>
        <begin position="379"/>
        <end position="403"/>
    </location>
</feature>
<dbReference type="OrthoDB" id="275715at2759"/>
<dbReference type="InParanoid" id="E4UWL6"/>
<feature type="compositionally biased region" description="Basic and acidic residues" evidence="1">
    <location>
        <begin position="654"/>
        <end position="675"/>
    </location>
</feature>
<dbReference type="VEuPathDB" id="FungiDB:MGYG_09090"/>
<feature type="compositionally biased region" description="Basic and acidic residues" evidence="1">
    <location>
        <begin position="430"/>
        <end position="441"/>
    </location>
</feature>
<feature type="compositionally biased region" description="Polar residues" evidence="1">
    <location>
        <begin position="632"/>
        <end position="649"/>
    </location>
</feature>
<dbReference type="HOGENOM" id="CLU_012317_1_0_1"/>
<feature type="region of interest" description="Disordered" evidence="1">
    <location>
        <begin position="280"/>
        <end position="675"/>
    </location>
</feature>
<evidence type="ECO:0000313" key="2">
    <source>
        <dbReference type="EMBL" id="EFR02559.1"/>
    </source>
</evidence>
<dbReference type="Proteomes" id="UP000002669">
    <property type="component" value="Unassembled WGS sequence"/>
</dbReference>
<sequence length="675" mass="71413">MTKHLNFIANLTLKSESQATNLDLWQKNSPGSSDRSRMGLTRSSRPNRSGPVDHDVFEGLPVRRWARQLATVSQEPKPTEEETNVVDSQSLPELPMPRDSNLLTPVSRALLRAARSGCTYIRPIRKDPEPEEIDQKEDDDAVIEPPVDERTFAAVKWTAIPRTVELPEIEFLAPRRAGLPSLYGAGAQPNGASAASSSIPMRKTKFRKIDPTTGVISIYEAWVPEGYEVEGEIAQEAQVIAENPDAKVVNVEPAPGTVVADIGMVNQDGVVVATTEGSAVVPKPNRGKRKLKAGKAKSRKKVMFASTNGAEQPVAPGSKGTGAAAQPAVSENGATPSGTASVAEDEGDEDEEEGDESDEDDTATDSKPTPTADGPIDGDNTTPSVDITSEPQDTPQQPPSTGKDSIEPEPPRTISKSPELPIITTSTSERPSKSPTEEPKETTSSTEPSNQVAPPSEPQQADAEAAGQPKISPPPASAAEDAKPALPVAPLPESLGIKMDTAENEAHQPTPEKAVSPPTLAKEEQVSPPTIRPSTTEVESKPQTPPDAHTSNPLPERVPSSTAPTDPSEPTAEEPAAPSSLPPPETTAESKPEATSTGPVRFEDGEVDLLGSLEASLGKNPDPTAQDKPDDTSATATASEQKINDNDTQAEAPPAKDEESKEGDKDRDRDVEMTG</sequence>
<dbReference type="STRING" id="535722.E4UWL6"/>
<dbReference type="AlphaFoldDB" id="E4UWL6"/>
<feature type="compositionally biased region" description="Polar residues" evidence="1">
    <location>
        <begin position="20"/>
        <end position="33"/>
    </location>
</feature>
<evidence type="ECO:0008006" key="4">
    <source>
        <dbReference type="Google" id="ProtNLM"/>
    </source>
</evidence>
<evidence type="ECO:0000256" key="1">
    <source>
        <dbReference type="SAM" id="MobiDB-lite"/>
    </source>
</evidence>
<dbReference type="GeneID" id="10028246"/>
<organism evidence="3">
    <name type="scientific">Arthroderma gypseum (strain ATCC MYA-4604 / CBS 118893)</name>
    <name type="common">Microsporum gypseum</name>
    <dbReference type="NCBI Taxonomy" id="535722"/>
    <lineage>
        <taxon>Eukaryota</taxon>
        <taxon>Fungi</taxon>
        <taxon>Dikarya</taxon>
        <taxon>Ascomycota</taxon>
        <taxon>Pezizomycotina</taxon>
        <taxon>Eurotiomycetes</taxon>
        <taxon>Eurotiomycetidae</taxon>
        <taxon>Onygenales</taxon>
        <taxon>Arthrodermataceae</taxon>
        <taxon>Nannizzia</taxon>
    </lineage>
</organism>